<keyword evidence="3" id="KW-1185">Reference proteome</keyword>
<name>A0ABW7G773_9BURK</name>
<reference evidence="2 3" key="1">
    <citation type="submission" date="2024-09" db="EMBL/GenBank/DDBJ databases">
        <title>Novel species of the genus Pelomonas and Roseateles isolated from streams.</title>
        <authorList>
            <person name="Lu H."/>
        </authorList>
    </citation>
    <scope>NUCLEOTIDE SEQUENCE [LARGE SCALE GENOMIC DNA]</scope>
    <source>
        <strain evidence="2 3">BYS96W</strain>
    </source>
</reference>
<keyword evidence="1" id="KW-1277">Toxin-antitoxin system</keyword>
<accession>A0ABW7G773</accession>
<evidence type="ECO:0000313" key="2">
    <source>
        <dbReference type="EMBL" id="MFG6457755.1"/>
    </source>
</evidence>
<organism evidence="2 3">
    <name type="scientific">Pelomonas nitida</name>
    <dbReference type="NCBI Taxonomy" id="3299027"/>
    <lineage>
        <taxon>Bacteria</taxon>
        <taxon>Pseudomonadati</taxon>
        <taxon>Pseudomonadota</taxon>
        <taxon>Betaproteobacteria</taxon>
        <taxon>Burkholderiales</taxon>
        <taxon>Sphaerotilaceae</taxon>
        <taxon>Roseateles</taxon>
    </lineage>
</organism>
<sequence length="108" mass="12202">MTVVFLPGAEQDLRDIRHYVLKKFGAPAWADTLARLRATVDALKTFPLSGKVPDELAELGSERYRQLVSGRNRVIYEPAAGIVYVHIVCDVRRDLRGLLSRRLLSVVR</sequence>
<proteinExistence type="predicted"/>
<protein>
    <submittedName>
        <fullName evidence="2">Type II toxin-antitoxin system RelE/ParE family toxin</fullName>
    </submittedName>
</protein>
<dbReference type="InterPro" id="IPR035093">
    <property type="entry name" value="RelE/ParE_toxin_dom_sf"/>
</dbReference>
<comment type="caution">
    <text evidence="2">The sequence shown here is derived from an EMBL/GenBank/DDBJ whole genome shotgun (WGS) entry which is preliminary data.</text>
</comment>
<dbReference type="RefSeq" id="WP_394488611.1">
    <property type="nucleotide sequence ID" value="NZ_JBIGIA010000009.1"/>
</dbReference>
<dbReference type="EMBL" id="JBIGIA010000009">
    <property type="protein sequence ID" value="MFG6457755.1"/>
    <property type="molecule type" value="Genomic_DNA"/>
</dbReference>
<dbReference type="Gene3D" id="3.30.2310.20">
    <property type="entry name" value="RelE-like"/>
    <property type="match status" value="1"/>
</dbReference>
<dbReference type="Pfam" id="PF05016">
    <property type="entry name" value="ParE_toxin"/>
    <property type="match status" value="1"/>
</dbReference>
<dbReference type="Proteomes" id="UP001606305">
    <property type="component" value="Unassembled WGS sequence"/>
</dbReference>
<evidence type="ECO:0000256" key="1">
    <source>
        <dbReference type="ARBA" id="ARBA00022649"/>
    </source>
</evidence>
<dbReference type="InterPro" id="IPR007712">
    <property type="entry name" value="RelE/ParE_toxin"/>
</dbReference>
<evidence type="ECO:0000313" key="3">
    <source>
        <dbReference type="Proteomes" id="UP001606305"/>
    </source>
</evidence>
<gene>
    <name evidence="2" type="ORF">ACG00X_13015</name>
</gene>